<feature type="domain" description="HIG1" evidence="6">
    <location>
        <begin position="18"/>
        <end position="104"/>
    </location>
</feature>
<dbReference type="AlphaFoldDB" id="A0A1I8MPR8"/>
<dbReference type="EnsemblMetazoa" id="MDOA007190-RA">
    <property type="protein sequence ID" value="MDOA007190-PA"/>
    <property type="gene ID" value="MDOA007190"/>
</dbReference>
<evidence type="ECO:0000256" key="5">
    <source>
        <dbReference type="SAM" id="Phobius"/>
    </source>
</evidence>
<evidence type="ECO:0000256" key="4">
    <source>
        <dbReference type="ARBA" id="ARBA00023136"/>
    </source>
</evidence>
<dbReference type="GO" id="GO:0097250">
    <property type="term" value="P:mitochondrial respirasome assembly"/>
    <property type="evidence" value="ECO:0007669"/>
    <property type="project" value="TreeGrafter"/>
</dbReference>
<keyword evidence="4 5" id="KW-0472">Membrane</keyword>
<proteinExistence type="predicted"/>
<evidence type="ECO:0000313" key="9">
    <source>
        <dbReference type="RefSeq" id="XP_005175080.1"/>
    </source>
</evidence>
<evidence type="ECO:0000256" key="3">
    <source>
        <dbReference type="ARBA" id="ARBA00022989"/>
    </source>
</evidence>
<feature type="transmembrane region" description="Helical" evidence="5">
    <location>
        <begin position="46"/>
        <end position="63"/>
    </location>
</feature>
<dbReference type="Gene3D" id="6.10.140.1320">
    <property type="match status" value="1"/>
</dbReference>
<evidence type="ECO:0000313" key="7">
    <source>
        <dbReference type="EnsemblMetazoa" id="MDOA007190-PA"/>
    </source>
</evidence>
<dbReference type="PANTHER" id="PTHR12297">
    <property type="entry name" value="HYPOXIA-INDUCBILE GENE 1 HIG1 -RELATED"/>
    <property type="match status" value="1"/>
</dbReference>
<comment type="subcellular location">
    <subcellularLocation>
        <location evidence="1">Mitochondrion membrane</location>
    </subcellularLocation>
</comment>
<dbReference type="VEuPathDB" id="VectorBase:MDOA007190"/>
<dbReference type="STRING" id="7370.A0A1I8MPR8"/>
<dbReference type="Proteomes" id="UP001652621">
    <property type="component" value="Unplaced"/>
</dbReference>
<keyword evidence="8" id="KW-1185">Reference proteome</keyword>
<evidence type="ECO:0000259" key="6">
    <source>
        <dbReference type="PROSITE" id="PS51503"/>
    </source>
</evidence>
<reference evidence="7" key="1">
    <citation type="submission" date="2020-05" db="UniProtKB">
        <authorList>
            <consortium name="EnsemblMetazoa"/>
        </authorList>
    </citation>
    <scope>IDENTIFICATION</scope>
    <source>
        <strain evidence="7">Aabys</strain>
    </source>
</reference>
<dbReference type="KEGG" id="mde:101898750"/>
<dbReference type="eggNOG" id="KOG4431">
    <property type="taxonomic scope" value="Eukaryota"/>
</dbReference>
<dbReference type="PROSITE" id="PS51503">
    <property type="entry name" value="HIG1"/>
    <property type="match status" value="1"/>
</dbReference>
<name>A0A1I8MPR8_MUSDO</name>
<dbReference type="InterPro" id="IPR007667">
    <property type="entry name" value="Hypoxia_induced_domain"/>
</dbReference>
<dbReference type="PANTHER" id="PTHR12297:SF18">
    <property type="entry name" value="HIG1 DOMAIN FAMILY MEMBER 2A"/>
    <property type="match status" value="1"/>
</dbReference>
<evidence type="ECO:0000256" key="1">
    <source>
        <dbReference type="ARBA" id="ARBA00004325"/>
    </source>
</evidence>
<dbReference type="InterPro" id="IPR050355">
    <property type="entry name" value="RCF1"/>
</dbReference>
<dbReference type="GO" id="GO:0031966">
    <property type="term" value="C:mitochondrial membrane"/>
    <property type="evidence" value="ECO:0007669"/>
    <property type="project" value="UniProtKB-SubCell"/>
</dbReference>
<reference evidence="9" key="2">
    <citation type="submission" date="2025-04" db="UniProtKB">
        <authorList>
            <consortium name="RefSeq"/>
        </authorList>
    </citation>
    <scope>IDENTIFICATION</scope>
    <source>
        <strain evidence="9">Aabys</strain>
    </source>
</reference>
<dbReference type="VEuPathDB" id="VectorBase:MDOMA2_016226"/>
<evidence type="ECO:0000256" key="2">
    <source>
        <dbReference type="ARBA" id="ARBA00022692"/>
    </source>
</evidence>
<accession>A0A1I8MPR8</accession>
<dbReference type="Pfam" id="PF04588">
    <property type="entry name" value="HIG_1_N"/>
    <property type="match status" value="1"/>
</dbReference>
<evidence type="ECO:0000313" key="8">
    <source>
        <dbReference type="Proteomes" id="UP001652621"/>
    </source>
</evidence>
<gene>
    <name evidence="7" type="primary">101898750</name>
    <name evidence="9" type="synonym">LOC101898750</name>
</gene>
<keyword evidence="2 5" id="KW-0812">Transmembrane</keyword>
<dbReference type="OrthoDB" id="6604018at2759"/>
<dbReference type="RefSeq" id="XP_005175080.1">
    <property type="nucleotide sequence ID" value="XM_005175023.3"/>
</dbReference>
<sequence>MSSQTPEKVQLPDEELDWIQMRIESGPVFPESTKEKMMRKIKENPLVPIGCIATACALGYGLYNFRTGNRRMSQMMMRARIAAQGFTVVALITGVVMTYGKKDK</sequence>
<organism evidence="7">
    <name type="scientific">Musca domestica</name>
    <name type="common">House fly</name>
    <dbReference type="NCBI Taxonomy" id="7370"/>
    <lineage>
        <taxon>Eukaryota</taxon>
        <taxon>Metazoa</taxon>
        <taxon>Ecdysozoa</taxon>
        <taxon>Arthropoda</taxon>
        <taxon>Hexapoda</taxon>
        <taxon>Insecta</taxon>
        <taxon>Pterygota</taxon>
        <taxon>Neoptera</taxon>
        <taxon>Endopterygota</taxon>
        <taxon>Diptera</taxon>
        <taxon>Brachycera</taxon>
        <taxon>Muscomorpha</taxon>
        <taxon>Muscoidea</taxon>
        <taxon>Muscidae</taxon>
        <taxon>Musca</taxon>
    </lineage>
</organism>
<protein>
    <submittedName>
        <fullName evidence="9">HIG1 domain family member 2A, mitochondrial</fullName>
    </submittedName>
</protein>
<dbReference type="GeneID" id="101898750"/>
<feature type="transmembrane region" description="Helical" evidence="5">
    <location>
        <begin position="83"/>
        <end position="100"/>
    </location>
</feature>
<keyword evidence="3 5" id="KW-1133">Transmembrane helix</keyword>